<keyword evidence="3" id="KW-0479">Metal-binding</keyword>
<feature type="transmembrane region" description="Helical" evidence="7">
    <location>
        <begin position="205"/>
        <end position="222"/>
    </location>
</feature>
<evidence type="ECO:0000256" key="4">
    <source>
        <dbReference type="ARBA" id="ARBA00023004"/>
    </source>
</evidence>
<keyword evidence="6 7" id="KW-0472">Membrane</keyword>
<evidence type="ECO:0000259" key="8">
    <source>
        <dbReference type="PROSITE" id="PS51379"/>
    </source>
</evidence>
<evidence type="ECO:0000256" key="5">
    <source>
        <dbReference type="ARBA" id="ARBA00023014"/>
    </source>
</evidence>
<feature type="domain" description="4Fe-4S ferredoxin-type" evidence="8">
    <location>
        <begin position="222"/>
        <end position="242"/>
    </location>
</feature>
<feature type="transmembrane region" description="Helical" evidence="7">
    <location>
        <begin position="289"/>
        <end position="311"/>
    </location>
</feature>
<sequence length="333" mass="37977">MSKHKNIYTWRRLIQLLFTIIVVLIGIQFIRFVHSITNPDTMQFIARPAGVEAFLPISALVALKSWLANGIFDRIHPAGLVIFLAAMIVSLLWKRAFCSWICPFGTLSEGLALLGKKMFKRNFILPNWLDYPLRSLKYIILAFFVLFIFVLMDGASTYMFLQTPYNMVADIKMLDFFRNMTWVGFSVVIGLMLLSILIEHFWCRYLCPYGALLGLLGMLSPWKIRREPLSCISCERCSISCPNRIKVDKALTVRSPECTGCLDCVEQCPVSNTLRFDLPKTAFPLSPRMLALGVVALWIALVGVAKLTGYWETSISTEMYKMLIPSMDQLNHF</sequence>
<dbReference type="InterPro" id="IPR017896">
    <property type="entry name" value="4Fe4S_Fe-S-bd"/>
</dbReference>
<dbReference type="PANTHER" id="PTHR30224:SF4">
    <property type="entry name" value="ELECTRON TRANSPORT PROTEIN YCCM-RELATED"/>
    <property type="match status" value="1"/>
</dbReference>
<keyword evidence="4" id="KW-0408">Iron</keyword>
<dbReference type="EMBL" id="FQXJ01000028">
    <property type="protein sequence ID" value="SHI88293.1"/>
    <property type="molecule type" value="Genomic_DNA"/>
</dbReference>
<accession>A0A1M6ESB4</accession>
<evidence type="ECO:0000256" key="1">
    <source>
        <dbReference type="ARBA" id="ARBA00004236"/>
    </source>
</evidence>
<dbReference type="Pfam" id="PF12801">
    <property type="entry name" value="Fer4_5"/>
    <property type="match status" value="2"/>
</dbReference>
<dbReference type="GO" id="GO:0005886">
    <property type="term" value="C:plasma membrane"/>
    <property type="evidence" value="ECO:0007669"/>
    <property type="project" value="UniProtKB-SubCell"/>
</dbReference>
<dbReference type="GO" id="GO:0051536">
    <property type="term" value="F:iron-sulfur cluster binding"/>
    <property type="evidence" value="ECO:0007669"/>
    <property type="project" value="UniProtKB-KW"/>
</dbReference>
<dbReference type="SUPFAM" id="SSF54862">
    <property type="entry name" value="4Fe-4S ferredoxins"/>
    <property type="match status" value="1"/>
</dbReference>
<dbReference type="STRING" id="1121420.SAMN02746098_04797"/>
<dbReference type="PANTHER" id="PTHR30224">
    <property type="entry name" value="ELECTRON TRANSPORT PROTEIN"/>
    <property type="match status" value="1"/>
</dbReference>
<dbReference type="RefSeq" id="WP_073032802.1">
    <property type="nucleotide sequence ID" value="NZ_FQXJ01000028.1"/>
</dbReference>
<dbReference type="GO" id="GO:0046872">
    <property type="term" value="F:metal ion binding"/>
    <property type="evidence" value="ECO:0007669"/>
    <property type="project" value="UniProtKB-KW"/>
</dbReference>
<feature type="transmembrane region" description="Helical" evidence="7">
    <location>
        <begin position="180"/>
        <end position="198"/>
    </location>
</feature>
<organism evidence="9 10">
    <name type="scientific">Desulfosporosinus lacus DSM 15449</name>
    <dbReference type="NCBI Taxonomy" id="1121420"/>
    <lineage>
        <taxon>Bacteria</taxon>
        <taxon>Bacillati</taxon>
        <taxon>Bacillota</taxon>
        <taxon>Clostridia</taxon>
        <taxon>Eubacteriales</taxon>
        <taxon>Desulfitobacteriaceae</taxon>
        <taxon>Desulfosporosinus</taxon>
    </lineage>
</organism>
<evidence type="ECO:0000256" key="6">
    <source>
        <dbReference type="ARBA" id="ARBA00023136"/>
    </source>
</evidence>
<evidence type="ECO:0000313" key="10">
    <source>
        <dbReference type="Proteomes" id="UP000183954"/>
    </source>
</evidence>
<feature type="domain" description="4Fe-4S ferredoxin-type" evidence="8">
    <location>
        <begin position="249"/>
        <end position="279"/>
    </location>
</feature>
<keyword evidence="7" id="KW-1133">Transmembrane helix</keyword>
<dbReference type="PROSITE" id="PS51379">
    <property type="entry name" value="4FE4S_FER_2"/>
    <property type="match status" value="2"/>
</dbReference>
<keyword evidence="7" id="KW-0812">Transmembrane</keyword>
<evidence type="ECO:0000256" key="7">
    <source>
        <dbReference type="SAM" id="Phobius"/>
    </source>
</evidence>
<keyword evidence="2" id="KW-1003">Cell membrane</keyword>
<proteinExistence type="predicted"/>
<name>A0A1M6ESB4_9FIRM</name>
<evidence type="ECO:0000256" key="3">
    <source>
        <dbReference type="ARBA" id="ARBA00022723"/>
    </source>
</evidence>
<keyword evidence="5" id="KW-0411">Iron-sulfur</keyword>
<dbReference type="OrthoDB" id="9806398at2"/>
<dbReference type="AlphaFoldDB" id="A0A1M6ESB4"/>
<comment type="subcellular location">
    <subcellularLocation>
        <location evidence="1">Cell membrane</location>
    </subcellularLocation>
</comment>
<dbReference type="Proteomes" id="UP000183954">
    <property type="component" value="Unassembled WGS sequence"/>
</dbReference>
<protein>
    <submittedName>
        <fullName evidence="9">Polyferredoxin</fullName>
    </submittedName>
</protein>
<dbReference type="InterPro" id="IPR017900">
    <property type="entry name" value="4Fe4S_Fe_S_CS"/>
</dbReference>
<feature type="transmembrane region" description="Helical" evidence="7">
    <location>
        <begin position="136"/>
        <end position="160"/>
    </location>
</feature>
<dbReference type="PROSITE" id="PS00198">
    <property type="entry name" value="4FE4S_FER_1"/>
    <property type="match status" value="1"/>
</dbReference>
<feature type="transmembrane region" description="Helical" evidence="7">
    <location>
        <begin position="75"/>
        <end position="92"/>
    </location>
</feature>
<feature type="transmembrane region" description="Helical" evidence="7">
    <location>
        <begin position="12"/>
        <end position="32"/>
    </location>
</feature>
<dbReference type="InterPro" id="IPR052378">
    <property type="entry name" value="NosR_regulator"/>
</dbReference>
<evidence type="ECO:0000256" key="2">
    <source>
        <dbReference type="ARBA" id="ARBA00022475"/>
    </source>
</evidence>
<gene>
    <name evidence="9" type="ORF">SAMN02746098_04797</name>
</gene>
<dbReference type="Gene3D" id="3.30.70.20">
    <property type="match status" value="1"/>
</dbReference>
<reference evidence="10" key="1">
    <citation type="submission" date="2016-11" db="EMBL/GenBank/DDBJ databases">
        <authorList>
            <person name="Varghese N."/>
            <person name="Submissions S."/>
        </authorList>
    </citation>
    <scope>NUCLEOTIDE SEQUENCE [LARGE SCALE GENOMIC DNA]</scope>
    <source>
        <strain evidence="10">DSM 15449</strain>
    </source>
</reference>
<evidence type="ECO:0000313" key="9">
    <source>
        <dbReference type="EMBL" id="SHI88293.1"/>
    </source>
</evidence>
<keyword evidence="10" id="KW-1185">Reference proteome</keyword>